<sequence>MLLLILVLNNSYSVVRAQNSLGVWVNIYVCDKNPVFFEPETGSNSVIYPSVYFTWMSPNSFPILFVNQTVFGILENGADLMLPGVLISDVMSLHFPANFPVAIAVASSFGGETKFHGPIAVGKALMSSEQMLASGMKGRGVQVLHFYHDTLWEFGAKTSLLLSPWTPCRLRMSCRRTTP</sequence>
<evidence type="ECO:0000256" key="2">
    <source>
        <dbReference type="SAM" id="SignalP"/>
    </source>
</evidence>
<dbReference type="InterPro" id="IPR004521">
    <property type="entry name" value="Uncharacterised_CHP00451"/>
</dbReference>
<dbReference type="PROSITE" id="PS50890">
    <property type="entry name" value="PUA"/>
    <property type="match status" value="1"/>
</dbReference>
<dbReference type="Gene3D" id="3.10.400.20">
    <property type="match status" value="1"/>
</dbReference>
<dbReference type="InterPro" id="IPR039757">
    <property type="entry name" value="EIF2D"/>
</dbReference>
<keyword evidence="5" id="KW-1185">Reference proteome</keyword>
<feature type="signal peptide" evidence="2">
    <location>
        <begin position="1"/>
        <end position="17"/>
    </location>
</feature>
<dbReference type="InterPro" id="IPR048248">
    <property type="entry name" value="PUA_eIF2d-like"/>
</dbReference>
<dbReference type="GO" id="GO:0003723">
    <property type="term" value="F:RNA binding"/>
    <property type="evidence" value="ECO:0007669"/>
    <property type="project" value="InterPro"/>
</dbReference>
<dbReference type="PANTHER" id="PTHR12217:SF4">
    <property type="entry name" value="EUKARYOTIC TRANSLATION INITIATION FACTOR 2D"/>
    <property type="match status" value="1"/>
</dbReference>
<dbReference type="InterPro" id="IPR041366">
    <property type="entry name" value="Pre-PUA"/>
</dbReference>
<feature type="chain" id="PRO_5037458804" evidence="2">
    <location>
        <begin position="18"/>
        <end position="179"/>
    </location>
</feature>
<dbReference type="NCBIfam" id="TIGR00451">
    <property type="entry name" value="unchar_dom_2"/>
    <property type="match status" value="1"/>
</dbReference>
<evidence type="ECO:0000256" key="1">
    <source>
        <dbReference type="ARBA" id="ARBA00022490"/>
    </source>
</evidence>
<feature type="domain" description="Pre-PUA" evidence="3">
    <location>
        <begin position="14"/>
        <end position="58"/>
    </location>
</feature>
<organism evidence="5 6">
    <name type="scientific">Ditylenchus dipsaci</name>
    <dbReference type="NCBI Taxonomy" id="166011"/>
    <lineage>
        <taxon>Eukaryota</taxon>
        <taxon>Metazoa</taxon>
        <taxon>Ecdysozoa</taxon>
        <taxon>Nematoda</taxon>
        <taxon>Chromadorea</taxon>
        <taxon>Rhabditida</taxon>
        <taxon>Tylenchina</taxon>
        <taxon>Tylenchomorpha</taxon>
        <taxon>Sphaerularioidea</taxon>
        <taxon>Anguinidae</taxon>
        <taxon>Anguininae</taxon>
        <taxon>Ditylenchus</taxon>
    </lineage>
</organism>
<dbReference type="SUPFAM" id="SSF88697">
    <property type="entry name" value="PUA domain-like"/>
    <property type="match status" value="1"/>
</dbReference>
<protein>
    <submittedName>
        <fullName evidence="6">Pre-PUA domain-containing protein</fullName>
    </submittedName>
</protein>
<keyword evidence="1" id="KW-0963">Cytoplasm</keyword>
<dbReference type="InterPro" id="IPR015947">
    <property type="entry name" value="PUA-like_sf"/>
</dbReference>
<dbReference type="WBParaSite" id="jg5112">
    <property type="protein sequence ID" value="jg5112"/>
    <property type="gene ID" value="jg5112"/>
</dbReference>
<evidence type="ECO:0000313" key="6">
    <source>
        <dbReference type="WBParaSite" id="jg5112"/>
    </source>
</evidence>
<dbReference type="Pfam" id="PF17832">
    <property type="entry name" value="Pre-PUA"/>
    <property type="match status" value="1"/>
</dbReference>
<dbReference type="GO" id="GO:0003743">
    <property type="term" value="F:translation initiation factor activity"/>
    <property type="evidence" value="ECO:0007669"/>
    <property type="project" value="InterPro"/>
</dbReference>
<proteinExistence type="predicted"/>
<name>A0A915EDZ7_9BILA</name>
<feature type="domain" description="Eukaryotic translation initiation factor 2D-like PUA RNA-binding" evidence="4">
    <location>
        <begin position="62"/>
        <end position="149"/>
    </location>
</feature>
<accession>A0A915EDZ7</accession>
<dbReference type="GO" id="GO:0001731">
    <property type="term" value="P:formation of translation preinitiation complex"/>
    <property type="evidence" value="ECO:0007669"/>
    <property type="project" value="InterPro"/>
</dbReference>
<dbReference type="AlphaFoldDB" id="A0A915EDZ7"/>
<reference evidence="6" key="1">
    <citation type="submission" date="2022-11" db="UniProtKB">
        <authorList>
            <consortium name="WormBaseParasite"/>
        </authorList>
    </citation>
    <scope>IDENTIFICATION</scope>
</reference>
<dbReference type="Pfam" id="PF26292">
    <property type="entry name" value="PUA_elF2D"/>
    <property type="match status" value="1"/>
</dbReference>
<dbReference type="Proteomes" id="UP000887574">
    <property type="component" value="Unplaced"/>
</dbReference>
<dbReference type="PANTHER" id="PTHR12217">
    <property type="entry name" value="EUKARYOTIC TRANSLATION INITIATION FACTOR 2D"/>
    <property type="match status" value="1"/>
</dbReference>
<evidence type="ECO:0000259" key="4">
    <source>
        <dbReference type="Pfam" id="PF26292"/>
    </source>
</evidence>
<keyword evidence="2" id="KW-0732">Signal</keyword>
<evidence type="ECO:0000259" key="3">
    <source>
        <dbReference type="Pfam" id="PF17832"/>
    </source>
</evidence>
<evidence type="ECO:0000313" key="5">
    <source>
        <dbReference type="Proteomes" id="UP000887574"/>
    </source>
</evidence>
<dbReference type="CDD" id="cd21156">
    <property type="entry name" value="PUA_eIF2d-like"/>
    <property type="match status" value="1"/>
</dbReference>